<evidence type="ECO:0000259" key="11">
    <source>
        <dbReference type="PROSITE" id="PS52029"/>
    </source>
</evidence>
<keyword evidence="5" id="KW-0378">Hydrolase</keyword>
<accession>A0ABY8F3A8</accession>
<comment type="similarity">
    <text evidence="2">Belongs to the YkuD family.</text>
</comment>
<keyword evidence="10" id="KW-0732">Signal</keyword>
<evidence type="ECO:0000256" key="5">
    <source>
        <dbReference type="ARBA" id="ARBA00022801"/>
    </source>
</evidence>
<evidence type="ECO:0000256" key="10">
    <source>
        <dbReference type="SAM" id="SignalP"/>
    </source>
</evidence>
<feature type="signal peptide" evidence="10">
    <location>
        <begin position="1"/>
        <end position="36"/>
    </location>
</feature>
<dbReference type="EMBL" id="CP120863">
    <property type="protein sequence ID" value="WFE88517.1"/>
    <property type="molecule type" value="Genomic_DNA"/>
</dbReference>
<protein>
    <submittedName>
        <fullName evidence="12">L,D-transpeptidase</fullName>
    </submittedName>
</protein>
<feature type="active site" description="Nucleophile" evidence="9">
    <location>
        <position position="212"/>
    </location>
</feature>
<keyword evidence="3" id="KW-0328">Glycosyltransferase</keyword>
<keyword evidence="8 9" id="KW-0961">Cell wall biogenesis/degradation</keyword>
<dbReference type="PANTHER" id="PTHR30582:SF24">
    <property type="entry name" value="L,D-TRANSPEPTIDASE ERFK_SRFK-RELATED"/>
    <property type="match status" value="1"/>
</dbReference>
<dbReference type="InterPro" id="IPR038063">
    <property type="entry name" value="Transpep_catalytic_dom"/>
</dbReference>
<dbReference type="InterPro" id="IPR050979">
    <property type="entry name" value="LD-transpeptidase"/>
</dbReference>
<evidence type="ECO:0000313" key="13">
    <source>
        <dbReference type="Proteomes" id="UP001209803"/>
    </source>
</evidence>
<name>A0ABY8F3A8_9HYPH</name>
<keyword evidence="7 9" id="KW-0573">Peptidoglycan synthesis</keyword>
<dbReference type="SUPFAM" id="SSF141523">
    <property type="entry name" value="L,D-transpeptidase catalytic domain-like"/>
    <property type="match status" value="1"/>
</dbReference>
<keyword evidence="13" id="KW-1185">Reference proteome</keyword>
<keyword evidence="4" id="KW-0808">Transferase</keyword>
<evidence type="ECO:0000256" key="6">
    <source>
        <dbReference type="ARBA" id="ARBA00022960"/>
    </source>
</evidence>
<evidence type="ECO:0000256" key="3">
    <source>
        <dbReference type="ARBA" id="ARBA00022676"/>
    </source>
</evidence>
<dbReference type="RefSeq" id="WP_152502712.1">
    <property type="nucleotide sequence ID" value="NZ_CP120863.1"/>
</dbReference>
<dbReference type="PANTHER" id="PTHR30582">
    <property type="entry name" value="L,D-TRANSPEPTIDASE"/>
    <property type="match status" value="1"/>
</dbReference>
<gene>
    <name evidence="12" type="ORF">K1718_20465</name>
</gene>
<dbReference type="Pfam" id="PF03734">
    <property type="entry name" value="YkuD"/>
    <property type="match status" value="1"/>
</dbReference>
<dbReference type="Gene3D" id="2.40.440.10">
    <property type="entry name" value="L,D-transpeptidase catalytic domain-like"/>
    <property type="match status" value="1"/>
</dbReference>
<reference evidence="12 13" key="1">
    <citation type="submission" date="2023-03" db="EMBL/GenBank/DDBJ databases">
        <title>Roseibium porphyridii sp. nov. and Roseibium rhodosorbium sp. nov. isolated from marine algae, Porphyridium cruentum and Rhodosorus marinus, respectively.</title>
        <authorList>
            <person name="Lee M.W."/>
            <person name="Choi B.J."/>
            <person name="Lee J.K."/>
            <person name="Choi D.G."/>
            <person name="Baek J.H."/>
            <person name="Bayburt H."/>
            <person name="Kim J.M."/>
            <person name="Han D.M."/>
            <person name="Kim K.H."/>
            <person name="Jeon C.O."/>
        </authorList>
    </citation>
    <scope>NUCLEOTIDE SEQUENCE [LARGE SCALE GENOMIC DNA]</scope>
    <source>
        <strain evidence="12 13">KMA01</strain>
    </source>
</reference>
<comment type="pathway">
    <text evidence="1 9">Cell wall biogenesis; peptidoglycan biosynthesis.</text>
</comment>
<evidence type="ECO:0000256" key="1">
    <source>
        <dbReference type="ARBA" id="ARBA00004752"/>
    </source>
</evidence>
<evidence type="ECO:0000256" key="7">
    <source>
        <dbReference type="ARBA" id="ARBA00022984"/>
    </source>
</evidence>
<dbReference type="InterPro" id="IPR005490">
    <property type="entry name" value="LD_TPept_cat_dom"/>
</dbReference>
<evidence type="ECO:0000313" key="12">
    <source>
        <dbReference type="EMBL" id="WFE88517.1"/>
    </source>
</evidence>
<feature type="domain" description="L,D-TPase catalytic" evidence="11">
    <location>
        <begin position="99"/>
        <end position="236"/>
    </location>
</feature>
<evidence type="ECO:0000256" key="8">
    <source>
        <dbReference type="ARBA" id="ARBA00023316"/>
    </source>
</evidence>
<dbReference type="PROSITE" id="PS52029">
    <property type="entry name" value="LD_TPASE"/>
    <property type="match status" value="1"/>
</dbReference>
<evidence type="ECO:0000256" key="9">
    <source>
        <dbReference type="PROSITE-ProRule" id="PRU01373"/>
    </source>
</evidence>
<keyword evidence="6 9" id="KW-0133">Cell shape</keyword>
<organism evidence="12 13">
    <name type="scientific">Roseibium porphyridii</name>
    <dbReference type="NCBI Taxonomy" id="2866279"/>
    <lineage>
        <taxon>Bacteria</taxon>
        <taxon>Pseudomonadati</taxon>
        <taxon>Pseudomonadota</taxon>
        <taxon>Alphaproteobacteria</taxon>
        <taxon>Hyphomicrobiales</taxon>
        <taxon>Stappiaceae</taxon>
        <taxon>Roseibium</taxon>
    </lineage>
</organism>
<feature type="active site" description="Proton donor/acceptor" evidence="9">
    <location>
        <position position="196"/>
    </location>
</feature>
<proteinExistence type="inferred from homology"/>
<dbReference type="Proteomes" id="UP001209803">
    <property type="component" value="Chromosome"/>
</dbReference>
<dbReference type="CDD" id="cd16913">
    <property type="entry name" value="YkuD_like"/>
    <property type="match status" value="1"/>
</dbReference>
<sequence>MKRTKSLNDTVPAQENVFSRRFLLAGSLALAGSALAGCQTATIVGLPDQAELPGEEFDYASAYAALPDGDFTWPAINYKKFDKQYWRQVVEYKTREKPGTIVVDPYNNFLYWTLGNNKALRYGIGVGRAGFAWSGEALIRVKRPHPIWRPPREMIARKPSLERYWEKGFPAGLRNPLGARAMDLWQGATDTLYRIHGTNQPNSIGKSVSSGCIRMWQQDVIDLFNRVPLRTKVVVLQKDPNAEA</sequence>
<evidence type="ECO:0000256" key="2">
    <source>
        <dbReference type="ARBA" id="ARBA00005992"/>
    </source>
</evidence>
<feature type="chain" id="PRO_5047470384" evidence="10">
    <location>
        <begin position="37"/>
        <end position="244"/>
    </location>
</feature>
<evidence type="ECO:0000256" key="4">
    <source>
        <dbReference type="ARBA" id="ARBA00022679"/>
    </source>
</evidence>